<keyword evidence="5" id="KW-1185">Reference proteome</keyword>
<feature type="domain" description="AMP-dependent synthetase/ligase" evidence="3">
    <location>
        <begin position="76"/>
        <end position="327"/>
    </location>
</feature>
<comment type="similarity">
    <text evidence="1">Belongs to the ATP-dependent AMP-binding enzyme family.</text>
</comment>
<reference evidence="5" key="1">
    <citation type="submission" date="2016-04" db="EMBL/GenBank/DDBJ databases">
        <authorList>
            <person name="Chen L."/>
            <person name="Zhuang W."/>
            <person name="Wang G."/>
        </authorList>
    </citation>
    <scope>NUCLEOTIDE SEQUENCE [LARGE SCALE GENOMIC DNA]</scope>
    <source>
        <strain evidence="5">208</strain>
    </source>
</reference>
<dbReference type="PANTHER" id="PTHR43201:SF5">
    <property type="entry name" value="MEDIUM-CHAIN ACYL-COA LIGASE ACSF2, MITOCHONDRIAL"/>
    <property type="match status" value="1"/>
</dbReference>
<accession>A0A1V9FEB1</accession>
<evidence type="ECO:0000256" key="2">
    <source>
        <dbReference type="ARBA" id="ARBA00022598"/>
    </source>
</evidence>
<dbReference type="SUPFAM" id="SSF56801">
    <property type="entry name" value="Acetyl-CoA synthetase-like"/>
    <property type="match status" value="1"/>
</dbReference>
<dbReference type="InterPro" id="IPR042099">
    <property type="entry name" value="ANL_N_sf"/>
</dbReference>
<dbReference type="Proteomes" id="UP000192276">
    <property type="component" value="Unassembled WGS sequence"/>
</dbReference>
<dbReference type="GO" id="GO:0006631">
    <property type="term" value="P:fatty acid metabolic process"/>
    <property type="evidence" value="ECO:0007669"/>
    <property type="project" value="TreeGrafter"/>
</dbReference>
<dbReference type="OrthoDB" id="9765680at2"/>
<evidence type="ECO:0000259" key="3">
    <source>
        <dbReference type="Pfam" id="PF00501"/>
    </source>
</evidence>
<organism evidence="4 5">
    <name type="scientific">Niastella populi</name>
    <dbReference type="NCBI Taxonomy" id="550983"/>
    <lineage>
        <taxon>Bacteria</taxon>
        <taxon>Pseudomonadati</taxon>
        <taxon>Bacteroidota</taxon>
        <taxon>Chitinophagia</taxon>
        <taxon>Chitinophagales</taxon>
        <taxon>Chitinophagaceae</taxon>
        <taxon>Niastella</taxon>
    </lineage>
</organism>
<comment type="caution">
    <text evidence="4">The sequence shown here is derived from an EMBL/GenBank/DDBJ whole genome shotgun (WGS) entry which is preliminary data.</text>
</comment>
<protein>
    <submittedName>
        <fullName evidence="4">AMP-dependent synthetase</fullName>
    </submittedName>
</protein>
<dbReference type="EMBL" id="LWBP01000199">
    <property type="protein sequence ID" value="OQP56680.1"/>
    <property type="molecule type" value="Genomic_DNA"/>
</dbReference>
<name>A0A1V9FEB1_9BACT</name>
<dbReference type="AlphaFoldDB" id="A0A1V9FEB1"/>
<dbReference type="Gene3D" id="3.40.50.12780">
    <property type="entry name" value="N-terminal domain of ligase-like"/>
    <property type="match status" value="1"/>
</dbReference>
<dbReference type="InterPro" id="IPR000873">
    <property type="entry name" value="AMP-dep_synth/lig_dom"/>
</dbReference>
<gene>
    <name evidence="4" type="ORF">A4R26_05695</name>
</gene>
<dbReference type="PANTHER" id="PTHR43201">
    <property type="entry name" value="ACYL-COA SYNTHETASE"/>
    <property type="match status" value="1"/>
</dbReference>
<evidence type="ECO:0000313" key="4">
    <source>
        <dbReference type="EMBL" id="OQP56680.1"/>
    </source>
</evidence>
<dbReference type="RefSeq" id="WP_081168913.1">
    <property type="nucleotide sequence ID" value="NZ_LWBP01000199.1"/>
</dbReference>
<evidence type="ECO:0000256" key="1">
    <source>
        <dbReference type="ARBA" id="ARBA00006432"/>
    </source>
</evidence>
<proteinExistence type="inferred from homology"/>
<dbReference type="GO" id="GO:0031956">
    <property type="term" value="F:medium-chain fatty acid-CoA ligase activity"/>
    <property type="evidence" value="ECO:0007669"/>
    <property type="project" value="TreeGrafter"/>
</dbReference>
<dbReference type="Pfam" id="PF00501">
    <property type="entry name" value="AMP-binding"/>
    <property type="match status" value="1"/>
</dbReference>
<keyword evidence="2" id="KW-0436">Ligase</keyword>
<evidence type="ECO:0000313" key="5">
    <source>
        <dbReference type="Proteomes" id="UP000192276"/>
    </source>
</evidence>
<dbReference type="STRING" id="550983.A4R26_05695"/>
<sequence length="456" mass="51159">MSLYDLINKNQDLFFIDAQTGHAVSVKTMHQSLQIDNTQGLVFIYNDNLIGSIEVLLNFLNSKFTVVLLGAQLHPSFKQNLEELYTPYYIYDPGRKTIEGYKSTQVSASIRLLKRKETPAYSIHSNIKMLLSTSGTTGSPKFVKLSDGNLVHNAYSILDYMPVKKDDVVPLNVPIIFVYGLSIFTTNCMAAGSIVCTNNDILQPAFWTDFSKYNCSTIGGVPYVYEMLHRIGFFKKDHPSLRYMTQTGGILNQALRTEIARYISTYGKQFFAQYGQTEAAGRMAYLPQQDLLEKAASIGRPIKNGRFEIDDETSELIYYGPNVFGGYANGPGDLGTWHETNKLYTGDVARVDDDGYYYITGRIKRIIKLFGTRLNLDEVELILKNALGGQTVVCTGINDKYLRVSHVNDQLEESVIKLVLKEKLQIHPASVQVKYIPCMPLTPNGKIDYPAVMSVA</sequence>